<dbReference type="EMBL" id="JXSL01000028">
    <property type="protein sequence ID" value="KIL98412.1"/>
    <property type="molecule type" value="Genomic_DNA"/>
</dbReference>
<evidence type="ECO:0000313" key="2">
    <source>
        <dbReference type="Proteomes" id="UP000031971"/>
    </source>
</evidence>
<proteinExistence type="predicted"/>
<dbReference type="AlphaFoldDB" id="A0A0C2UAA2"/>
<protein>
    <recommendedName>
        <fullName evidence="3">DUF3108 domain-containing protein</fullName>
    </recommendedName>
</protein>
<name>A0A0C2UAA2_PARME</name>
<dbReference type="Proteomes" id="UP000031971">
    <property type="component" value="Unassembled WGS sequence"/>
</dbReference>
<dbReference type="Pfam" id="PF11306">
    <property type="entry name" value="DUF3108"/>
    <property type="match status" value="1"/>
</dbReference>
<reference evidence="1 2" key="1">
    <citation type="submission" date="2015-01" db="EMBL/GenBank/DDBJ databases">
        <title>Genome Sequence of Magnetospirillum magnetotacticum Strain MS-1.</title>
        <authorList>
            <person name="Marinov G.K."/>
            <person name="Smalley M.D."/>
            <person name="DeSalvo G."/>
        </authorList>
    </citation>
    <scope>NUCLEOTIDE SEQUENCE [LARGE SCALE GENOMIC DNA]</scope>
    <source>
        <strain evidence="1 2">MS-1</strain>
    </source>
</reference>
<keyword evidence="2" id="KW-1185">Reference proteome</keyword>
<evidence type="ECO:0008006" key="3">
    <source>
        <dbReference type="Google" id="ProtNLM"/>
    </source>
</evidence>
<sequence>MGWRYEIMWGGFHAGDMAVTTETKDKSVQTGMTIRTVGLFDKFLHLRFAAEGGGRETGGTELGSVRYQTRFSNRYQERLLVLAFAGGEATTVRDEILAVFAPPPEDEPAPTVPPEARRGVGDPLTNLAILGRKARQAVSAGTTTAFHLASYDGRRAYDFRVEVKGARRISIHDRDFDTIELAMVLRPVAGFKPRFQKAWDGAEYIVHLDPESLLPLRIQTDGFAAALVINALEPCRIAAEQCAPLLAAGEP</sequence>
<evidence type="ECO:0000313" key="1">
    <source>
        <dbReference type="EMBL" id="KIL98412.1"/>
    </source>
</evidence>
<gene>
    <name evidence="1" type="ORF">CCC_03695</name>
</gene>
<organism evidence="1 2">
    <name type="scientific">Paramagnetospirillum magnetotacticum MS-1</name>
    <dbReference type="NCBI Taxonomy" id="272627"/>
    <lineage>
        <taxon>Bacteria</taxon>
        <taxon>Pseudomonadati</taxon>
        <taxon>Pseudomonadota</taxon>
        <taxon>Alphaproteobacteria</taxon>
        <taxon>Rhodospirillales</taxon>
        <taxon>Magnetospirillaceae</taxon>
        <taxon>Paramagnetospirillum</taxon>
    </lineage>
</organism>
<accession>A0A0C2UAA2</accession>
<comment type="caution">
    <text evidence="1">The sequence shown here is derived from an EMBL/GenBank/DDBJ whole genome shotgun (WGS) entry which is preliminary data.</text>
</comment>
<dbReference type="InterPro" id="IPR021457">
    <property type="entry name" value="DUF3108"/>
</dbReference>